<evidence type="ECO:0000259" key="16">
    <source>
        <dbReference type="Pfam" id="PF21634"/>
    </source>
</evidence>
<dbReference type="InterPro" id="IPR027417">
    <property type="entry name" value="P-loop_NTPase"/>
</dbReference>
<dbReference type="GO" id="GO:0016787">
    <property type="term" value="F:hydrolase activity"/>
    <property type="evidence" value="ECO:0007669"/>
    <property type="project" value="UniProtKB-KW"/>
</dbReference>
<evidence type="ECO:0000313" key="18">
    <source>
        <dbReference type="EMBL" id="CAH1266449.1"/>
    </source>
</evidence>
<dbReference type="GO" id="GO:0005524">
    <property type="term" value="F:ATP binding"/>
    <property type="evidence" value="ECO:0007669"/>
    <property type="project" value="UniProtKB-KW"/>
</dbReference>
<evidence type="ECO:0000256" key="12">
    <source>
        <dbReference type="SAM" id="MobiDB-lite"/>
    </source>
</evidence>
<evidence type="ECO:0000256" key="9">
    <source>
        <dbReference type="ARBA" id="ARBA00022884"/>
    </source>
</evidence>
<dbReference type="Gene3D" id="3.40.50.300">
    <property type="entry name" value="P-loop containing nucleotide triphosphate hydrolases"/>
    <property type="match status" value="2"/>
</dbReference>
<dbReference type="InterPro" id="IPR026122">
    <property type="entry name" value="MOV-10/SDE3_DEXXQ/H-box"/>
</dbReference>
<dbReference type="FunFam" id="3.40.50.300:FF:000608">
    <property type="entry name" value="Mov10 RISC complex RNA helicase"/>
    <property type="match status" value="1"/>
</dbReference>
<evidence type="ECO:0000259" key="13">
    <source>
        <dbReference type="Pfam" id="PF13086"/>
    </source>
</evidence>
<dbReference type="Pfam" id="PF21634">
    <property type="entry name" value="MOV-10_beta-barrel"/>
    <property type="match status" value="1"/>
</dbReference>
<dbReference type="PANTHER" id="PTHR45418:SF1">
    <property type="entry name" value="CANCER_TESTIS ANTIGEN 55"/>
    <property type="match status" value="1"/>
</dbReference>
<evidence type="ECO:0000256" key="10">
    <source>
        <dbReference type="ARBA" id="ARBA00023158"/>
    </source>
</evidence>
<name>A0A8K0A1R0_BRALA</name>
<dbReference type="Pfam" id="PF13086">
    <property type="entry name" value="AAA_11"/>
    <property type="match status" value="2"/>
</dbReference>
<dbReference type="InterPro" id="IPR041677">
    <property type="entry name" value="DNA2/NAM7_AAA_11"/>
</dbReference>
<evidence type="ECO:0000256" key="4">
    <source>
        <dbReference type="ARBA" id="ARBA00022490"/>
    </source>
</evidence>
<dbReference type="GO" id="GO:0036464">
    <property type="term" value="C:cytoplasmic ribonucleoprotein granule"/>
    <property type="evidence" value="ECO:0007669"/>
    <property type="project" value="UniProtKB-SubCell"/>
</dbReference>
<keyword evidence="19" id="KW-1185">Reference proteome</keyword>
<dbReference type="GO" id="GO:0032574">
    <property type="term" value="F:5'-3' RNA helicase activity"/>
    <property type="evidence" value="ECO:0007669"/>
    <property type="project" value="InterPro"/>
</dbReference>
<keyword evidence="9" id="KW-0694">RNA-binding</keyword>
<comment type="subcellular location">
    <subcellularLocation>
        <location evidence="1">Cytoplasm</location>
        <location evidence="1">Cytoplasmic ribonucleoprotein granule</location>
    </subcellularLocation>
</comment>
<evidence type="ECO:0000256" key="7">
    <source>
        <dbReference type="ARBA" id="ARBA00022806"/>
    </source>
</evidence>
<dbReference type="CDD" id="cd18038">
    <property type="entry name" value="DEXXQc_Helz-like"/>
    <property type="match status" value="1"/>
</dbReference>
<feature type="region of interest" description="Disordered" evidence="12">
    <location>
        <begin position="982"/>
        <end position="1008"/>
    </location>
</feature>
<evidence type="ECO:0000259" key="15">
    <source>
        <dbReference type="Pfam" id="PF21633"/>
    </source>
</evidence>
<dbReference type="SUPFAM" id="SSF52540">
    <property type="entry name" value="P-loop containing nucleoside triphosphate hydrolases"/>
    <property type="match status" value="1"/>
</dbReference>
<keyword evidence="8" id="KW-0067">ATP-binding</keyword>
<keyword evidence="4" id="KW-0963">Cytoplasm</keyword>
<gene>
    <name evidence="18" type="primary">MOV10</name>
    <name evidence="18" type="ORF">BLAG_LOCUS20040</name>
</gene>
<feature type="domain" description="Helicase MOV-10-like beta-barrel" evidence="16">
    <location>
        <begin position="380"/>
        <end position="466"/>
    </location>
</feature>
<dbReference type="InterPro" id="IPR041679">
    <property type="entry name" value="DNA2/NAM7-like_C"/>
</dbReference>
<dbReference type="EMBL" id="OV696690">
    <property type="protein sequence ID" value="CAH1266449.1"/>
    <property type="molecule type" value="Genomic_DNA"/>
</dbReference>
<dbReference type="InterPro" id="IPR047187">
    <property type="entry name" value="SF1_C_Upf1"/>
</dbReference>
<feature type="domain" description="DNA2/NAM7 helicase helicase" evidence="13">
    <location>
        <begin position="610"/>
        <end position="696"/>
    </location>
</feature>
<dbReference type="Proteomes" id="UP000838412">
    <property type="component" value="Chromosome 5"/>
</dbReference>
<keyword evidence="7" id="KW-0347">Helicase</keyword>
<evidence type="ECO:0000256" key="3">
    <source>
        <dbReference type="ARBA" id="ARBA00012552"/>
    </source>
</evidence>
<keyword evidence="6" id="KW-0378">Hydrolase</keyword>
<dbReference type="PANTHER" id="PTHR45418">
    <property type="entry name" value="CANCER/TESTIS ANTIGEN 55"/>
    <property type="match status" value="1"/>
</dbReference>
<reference evidence="18" key="1">
    <citation type="submission" date="2022-01" db="EMBL/GenBank/DDBJ databases">
        <authorList>
            <person name="Braso-Vives M."/>
        </authorList>
    </citation>
    <scope>NUCLEOTIDE SEQUENCE</scope>
</reference>
<comment type="similarity">
    <text evidence="2">Belongs to the DNA2/NAM7 helicase family. SDE3 subfamily.</text>
</comment>
<evidence type="ECO:0000259" key="14">
    <source>
        <dbReference type="Pfam" id="PF13087"/>
    </source>
</evidence>
<dbReference type="GO" id="GO:0003723">
    <property type="term" value="F:RNA binding"/>
    <property type="evidence" value="ECO:0007669"/>
    <property type="project" value="UniProtKB-KW"/>
</dbReference>
<organism evidence="18 19">
    <name type="scientific">Branchiostoma lanceolatum</name>
    <name type="common">Common lancelet</name>
    <name type="synonym">Amphioxus lanceolatum</name>
    <dbReference type="NCBI Taxonomy" id="7740"/>
    <lineage>
        <taxon>Eukaryota</taxon>
        <taxon>Metazoa</taxon>
        <taxon>Chordata</taxon>
        <taxon>Cephalochordata</taxon>
        <taxon>Leptocardii</taxon>
        <taxon>Amphioxiformes</taxon>
        <taxon>Branchiostomatidae</taxon>
        <taxon>Branchiostoma</taxon>
    </lineage>
</organism>
<proteinExistence type="inferred from homology"/>
<dbReference type="Pfam" id="PF21633">
    <property type="entry name" value="MOV-10_Ig-like"/>
    <property type="match status" value="1"/>
</dbReference>
<evidence type="ECO:0000313" key="19">
    <source>
        <dbReference type="Proteomes" id="UP000838412"/>
    </source>
</evidence>
<sequence length="1008" mass="114468">MSRPRFRSQKASPQEMLAEGTEFLQFLERQDIATEDVTKQQLKSMYEVSYTMSKPLFHRRRGTPFSMVLRVLRNHNKVQIGRSGNVVIGTGEFLVARGTTAVDQHLGMRNLQFQLEAQGDADDGDTESALPDEPALREQKLLSWIKNHRDVLVMNKFKVEVNCEQDEQNGHINISLQKRAPFNTRLTIRNTSEYNNIQLLGCEMVWRKPQFVLTDDDHVASGLGEHLLGPGEEYGINLCVRPIRGYTRHFVPVIFHFYRRVDDRNFHIARFLSAGIDDELIQSLAPTRPYTPPPRVYRVERGTQMLDGVKPDPPQRDGLVMDPVGFYDIPSDLRWQLRGRGSDMLSGELSGDLTFAGYSDRFGKLLHTEEIQMEVDIQRYNMDNVPLMKDSNPRLLRLTVPGLAENRPSVLKGDHLFVQERFAGGQAWTTRYKGYVHHTELLEVKLGFNNQLLRNFITGMTVDVQFTFGRLPLRLQHRAVQQARAKALMQHVLFPKESSVGAFLPIRDPDTTVRHIVAGTSRPAPYLIFGPPGTGKTMTTVEAIKQVFTLDRGSVILACAPSNSAADLLAQRLIKQAEFKASLFRMNAVSRRWDFLPQDLKEANCCNYDSNREIYFPSKEEIIQRYRIVVTTLVTAGRLASANFPHGHFTHVFIDESGHAVEPEAVIPVAGLLSPESGGQLVLAGDPKQLGPVLRSPVAIKYGLAMSLLERLMTQCPLYQRGPDGQYDSRVLTKLVRNYRSHPAILKEPTACSTTENWSGRSAVTASSGDGVYADELVRESLCRWENLPKKNFPVIFHGVEGTDEREGNSPSFFNAREVATVLDYVHELLNSRGGMRVTQNNIGIISPYRRQVQKLQHALKLQNYSEIKVGSVEEFQGQERLVIIVSTVRSTRQEYLKMDKDYNLGFLNNPKRFNVAITRAKALLIVVGNPYTLSRDEYWGRFLEYCRKNGGYHPDSCEFQPRNDEVEDVLQRFAKVNLDGTSEPEIDEGSEFSQVQLQEDPEWRREN</sequence>
<evidence type="ECO:0000256" key="5">
    <source>
        <dbReference type="ARBA" id="ARBA00022741"/>
    </source>
</evidence>
<dbReference type="OrthoDB" id="6513042at2759"/>
<dbReference type="AlphaFoldDB" id="A0A8K0A1R0"/>
<dbReference type="InterPro" id="IPR049079">
    <property type="entry name" value="Mov-10_helical"/>
</dbReference>
<evidence type="ECO:0000259" key="17">
    <source>
        <dbReference type="Pfam" id="PF21635"/>
    </source>
</evidence>
<dbReference type="EC" id="3.6.4.13" evidence="3"/>
<dbReference type="Pfam" id="PF13087">
    <property type="entry name" value="AAA_12"/>
    <property type="match status" value="1"/>
</dbReference>
<evidence type="ECO:0000256" key="11">
    <source>
        <dbReference type="ARBA" id="ARBA00047984"/>
    </source>
</evidence>
<dbReference type="GO" id="GO:0031047">
    <property type="term" value="P:regulatory ncRNA-mediated gene silencing"/>
    <property type="evidence" value="ECO:0007669"/>
    <property type="project" value="UniProtKB-KW"/>
</dbReference>
<evidence type="ECO:0000256" key="6">
    <source>
        <dbReference type="ARBA" id="ARBA00022801"/>
    </source>
</evidence>
<keyword evidence="10" id="KW-0943">RNA-mediated gene silencing</keyword>
<dbReference type="InterPro" id="IPR049077">
    <property type="entry name" value="MOV-10_Ig-like"/>
</dbReference>
<keyword evidence="5" id="KW-0547">Nucleotide-binding</keyword>
<feature type="domain" description="DNA2/NAM7 helicase-like C-terminal" evidence="14">
    <location>
        <begin position="705"/>
        <end position="930"/>
    </location>
</feature>
<feature type="domain" description="Helicase MOV-10 Ig-like" evidence="15">
    <location>
        <begin position="149"/>
        <end position="274"/>
    </location>
</feature>
<evidence type="ECO:0000256" key="2">
    <source>
        <dbReference type="ARBA" id="ARBA00005601"/>
    </source>
</evidence>
<feature type="domain" description="Helicase MOV-10 helical" evidence="17">
    <location>
        <begin position="349"/>
        <end position="379"/>
    </location>
</feature>
<accession>A0A8K0A1R0</accession>
<evidence type="ECO:0000256" key="1">
    <source>
        <dbReference type="ARBA" id="ARBA00004331"/>
    </source>
</evidence>
<dbReference type="InterPro" id="IPR049080">
    <property type="entry name" value="MOV-10-like_beta-barrel"/>
</dbReference>
<evidence type="ECO:0000256" key="8">
    <source>
        <dbReference type="ARBA" id="ARBA00022840"/>
    </source>
</evidence>
<dbReference type="Pfam" id="PF21635">
    <property type="entry name" value="Mov-10_helical"/>
    <property type="match status" value="1"/>
</dbReference>
<comment type="catalytic activity">
    <reaction evidence="11">
        <text>ATP + H2O = ADP + phosphate + H(+)</text>
        <dbReference type="Rhea" id="RHEA:13065"/>
        <dbReference type="ChEBI" id="CHEBI:15377"/>
        <dbReference type="ChEBI" id="CHEBI:15378"/>
        <dbReference type="ChEBI" id="CHEBI:30616"/>
        <dbReference type="ChEBI" id="CHEBI:43474"/>
        <dbReference type="ChEBI" id="CHEBI:456216"/>
        <dbReference type="EC" id="3.6.4.13"/>
    </reaction>
</comment>
<feature type="domain" description="DNA2/NAM7 helicase helicase" evidence="13">
    <location>
        <begin position="525"/>
        <end position="586"/>
    </location>
</feature>
<protein>
    <recommendedName>
        <fullName evidence="3">RNA helicase</fullName>
        <ecNumber evidence="3">3.6.4.13</ecNumber>
    </recommendedName>
</protein>
<dbReference type="CDD" id="cd18808">
    <property type="entry name" value="SF1_C_Upf1"/>
    <property type="match status" value="1"/>
</dbReference>